<name>A0AAJ1I9X6_9SPIO</name>
<comment type="caution">
    <text evidence="1">The sequence shown here is derived from an EMBL/GenBank/DDBJ whole genome shotgun (WGS) entry which is preliminary data.</text>
</comment>
<dbReference type="Proteomes" id="UP001221217">
    <property type="component" value="Unassembled WGS sequence"/>
</dbReference>
<dbReference type="AlphaFoldDB" id="A0AAJ1I9X6"/>
<organism evidence="1 2">
    <name type="scientific">Candidatus Thalassospirochaeta sargassi</name>
    <dbReference type="NCBI Taxonomy" id="3119039"/>
    <lineage>
        <taxon>Bacteria</taxon>
        <taxon>Pseudomonadati</taxon>
        <taxon>Spirochaetota</taxon>
        <taxon>Spirochaetia</taxon>
        <taxon>Spirochaetales</taxon>
        <taxon>Spirochaetaceae</taxon>
        <taxon>Candidatus Thalassospirochaeta</taxon>
    </lineage>
</organism>
<evidence type="ECO:0000313" key="2">
    <source>
        <dbReference type="Proteomes" id="UP001221217"/>
    </source>
</evidence>
<sequence length="69" mass="8049">MKTRLPDNESSLVFIMKDKRSYLVKGEVHFEYGGGNYQFMKTWISYKHPGHGAAVVYIDEVYQGEQQVF</sequence>
<evidence type="ECO:0000313" key="1">
    <source>
        <dbReference type="EMBL" id="MDC7225358.1"/>
    </source>
</evidence>
<proteinExistence type="predicted"/>
<reference evidence="1 2" key="1">
    <citation type="submission" date="2022-12" db="EMBL/GenBank/DDBJ databases">
        <title>Metagenome assembled genome from gulf of manar.</title>
        <authorList>
            <person name="Kohli P."/>
            <person name="Pk S."/>
            <person name="Venkata Ramana C."/>
            <person name="Sasikala C."/>
        </authorList>
    </citation>
    <scope>NUCLEOTIDE SEQUENCE [LARGE SCALE GENOMIC DNA]</scope>
    <source>
        <strain evidence="1">JB008</strain>
    </source>
</reference>
<gene>
    <name evidence="1" type="ORF">PQJ61_01190</name>
</gene>
<dbReference type="EMBL" id="JAQQAL010000006">
    <property type="protein sequence ID" value="MDC7225358.1"/>
    <property type="molecule type" value="Genomic_DNA"/>
</dbReference>
<protein>
    <submittedName>
        <fullName evidence="1">Uncharacterized protein</fullName>
    </submittedName>
</protein>
<accession>A0AAJ1I9X6</accession>